<keyword evidence="1" id="KW-0807">Transducer</keyword>
<dbReference type="InterPro" id="IPR004089">
    <property type="entry name" value="MCPsignal_dom"/>
</dbReference>
<dbReference type="PANTHER" id="PTHR32089:SF112">
    <property type="entry name" value="LYSOZYME-LIKE PROTEIN-RELATED"/>
    <property type="match status" value="1"/>
</dbReference>
<sequence>MTGKYARLDDEIIKSMRDIHAIIWNELQDSLEKLPEPARTSLRRPFAAALDTGAIPEDIERGAALVLPASQMAAALVAALERRRSGWWGRSAGLRAQLRLQAGLYRLLLHLVGGAPVERAVAAPENGIRRVADVIDEEVGHTVGEIAGLTRDTDEASAQLHKVAVTTSEHAQSARTAAEQALSTAETVAAATDELHAAIEEIVQQVEHTKLAANRAVQAADEAQAVMSGLTEAAQRIGSVADLINGIAGQTNLLALNATIEAARAGEAGKGFAVVAGEVKQLANQTARATEEISGQISAIRGVAGRALTAMTQVTGLIREAETSATVIAGSVTEQSAATSEIARTVNQTAAASERVTALMAEVTDKAVLARGLSEDVQKDNRRVTDTILGMRGMLGRVVRSSSAEADRRVEARAGVYLPLKIMAGGGKVEAVIADLSAGGLCLLAGPGGTWADGAALTVEHPVLGRSRQGRIVAAAGPRAHVRLEPGSRFESVDLRRAVAQGGTALIEKAKSDHEGFVDDVLRVLEGEDNRKAADLANHHTCRLGKWFDGVSDARVRACPSYQALVEPHRRVHQAGKDVLALHWRGDAVGAARMAETLREASHAVIDLLGRLQQEFAAAVA</sequence>
<evidence type="ECO:0000256" key="2">
    <source>
        <dbReference type="ARBA" id="ARBA00029447"/>
    </source>
</evidence>
<dbReference type="SUPFAM" id="SSF141371">
    <property type="entry name" value="PilZ domain-like"/>
    <property type="match status" value="1"/>
</dbReference>
<dbReference type="EMBL" id="MLJW01000045">
    <property type="protein sequence ID" value="OIR06136.1"/>
    <property type="molecule type" value="Genomic_DNA"/>
</dbReference>
<dbReference type="PANTHER" id="PTHR32089">
    <property type="entry name" value="METHYL-ACCEPTING CHEMOTAXIS PROTEIN MCPB"/>
    <property type="match status" value="1"/>
</dbReference>
<dbReference type="GO" id="GO:0007165">
    <property type="term" value="P:signal transduction"/>
    <property type="evidence" value="ECO:0007669"/>
    <property type="project" value="UniProtKB-KW"/>
</dbReference>
<evidence type="ECO:0000259" key="3">
    <source>
        <dbReference type="PROSITE" id="PS50111"/>
    </source>
</evidence>
<comment type="caution">
    <text evidence="4">The sequence shown here is derived from an EMBL/GenBank/DDBJ whole genome shotgun (WGS) entry which is preliminary data.</text>
</comment>
<protein>
    <submittedName>
        <fullName evidence="4">Methyl-accepting chemotaxis protein 4</fullName>
    </submittedName>
</protein>
<organism evidence="4">
    <name type="scientific">mine drainage metagenome</name>
    <dbReference type="NCBI Taxonomy" id="410659"/>
    <lineage>
        <taxon>unclassified sequences</taxon>
        <taxon>metagenomes</taxon>
        <taxon>ecological metagenomes</taxon>
    </lineage>
</organism>
<gene>
    <name evidence="4" type="primary">mcp4_7</name>
    <name evidence="4" type="ORF">GALL_116080</name>
</gene>
<feature type="domain" description="Methyl-accepting transducer" evidence="3">
    <location>
        <begin position="131"/>
        <end position="371"/>
    </location>
</feature>
<accession>A0A1J5SQ41</accession>
<reference evidence="4" key="1">
    <citation type="submission" date="2016-10" db="EMBL/GenBank/DDBJ databases">
        <title>Sequence of Gallionella enrichment culture.</title>
        <authorList>
            <person name="Poehlein A."/>
            <person name="Muehling M."/>
            <person name="Daniel R."/>
        </authorList>
    </citation>
    <scope>NUCLEOTIDE SEQUENCE</scope>
</reference>
<dbReference type="SMART" id="SM00283">
    <property type="entry name" value="MA"/>
    <property type="match status" value="1"/>
</dbReference>
<dbReference type="InterPro" id="IPR004090">
    <property type="entry name" value="Chemotax_Me-accpt_rcpt"/>
</dbReference>
<dbReference type="GO" id="GO:0016020">
    <property type="term" value="C:membrane"/>
    <property type="evidence" value="ECO:0007669"/>
    <property type="project" value="InterPro"/>
</dbReference>
<evidence type="ECO:0000256" key="1">
    <source>
        <dbReference type="ARBA" id="ARBA00023224"/>
    </source>
</evidence>
<dbReference type="GO" id="GO:0004888">
    <property type="term" value="F:transmembrane signaling receptor activity"/>
    <property type="evidence" value="ECO:0007669"/>
    <property type="project" value="InterPro"/>
</dbReference>
<dbReference type="AlphaFoldDB" id="A0A1J5SQ41"/>
<dbReference type="InterPro" id="IPR025991">
    <property type="entry name" value="Chemoreceptor_zinc-bind_dom"/>
</dbReference>
<dbReference type="PROSITE" id="PS50111">
    <property type="entry name" value="CHEMOTAXIS_TRANSDUC_2"/>
    <property type="match status" value="1"/>
</dbReference>
<evidence type="ECO:0000313" key="4">
    <source>
        <dbReference type="EMBL" id="OIR06136.1"/>
    </source>
</evidence>
<name>A0A1J5SQ41_9ZZZZ</name>
<dbReference type="SUPFAM" id="SSF58104">
    <property type="entry name" value="Methyl-accepting chemotaxis protein (MCP) signaling domain"/>
    <property type="match status" value="1"/>
</dbReference>
<dbReference type="Gene3D" id="1.20.120.30">
    <property type="entry name" value="Aspartate receptor, ligand-binding domain"/>
    <property type="match status" value="1"/>
</dbReference>
<dbReference type="Pfam" id="PF00015">
    <property type="entry name" value="MCPsignal"/>
    <property type="match status" value="1"/>
</dbReference>
<dbReference type="PRINTS" id="PR00260">
    <property type="entry name" value="CHEMTRNSDUCR"/>
</dbReference>
<dbReference type="GO" id="GO:0006935">
    <property type="term" value="P:chemotaxis"/>
    <property type="evidence" value="ECO:0007669"/>
    <property type="project" value="InterPro"/>
</dbReference>
<dbReference type="Gene3D" id="1.10.287.950">
    <property type="entry name" value="Methyl-accepting chemotaxis protein"/>
    <property type="match status" value="1"/>
</dbReference>
<proteinExistence type="inferred from homology"/>
<dbReference type="Pfam" id="PF13682">
    <property type="entry name" value="CZB"/>
    <property type="match status" value="1"/>
</dbReference>
<comment type="similarity">
    <text evidence="2">Belongs to the methyl-accepting chemotaxis (MCP) protein family.</text>
</comment>